<evidence type="ECO:0000256" key="2">
    <source>
        <dbReference type="ARBA" id="ARBA00022840"/>
    </source>
</evidence>
<proteinExistence type="predicted"/>
<dbReference type="CDD" id="cd01127">
    <property type="entry name" value="TrwB_TraG_TraD_VirD4"/>
    <property type="match status" value="1"/>
</dbReference>
<comment type="caution">
    <text evidence="7">The sequence shown here is derived from an EMBL/GenBank/DDBJ whole genome shotgun (WGS) entry which is preliminary data.</text>
</comment>
<keyword evidence="2 3" id="KW-0067">ATP-binding</keyword>
<dbReference type="SUPFAM" id="SSF49879">
    <property type="entry name" value="SMAD/FHA domain"/>
    <property type="match status" value="1"/>
</dbReference>
<dbReference type="Gene3D" id="3.40.50.300">
    <property type="entry name" value="P-loop containing nucleotide triphosphate hydrolases"/>
    <property type="match status" value="1"/>
</dbReference>
<keyword evidence="1 3" id="KW-0547">Nucleotide-binding</keyword>
<keyword evidence="5" id="KW-1133">Transmembrane helix</keyword>
<organism evidence="7 8">
    <name type="scientific">Brevibacterium daeguense</name>
    <dbReference type="NCBI Taxonomy" id="909936"/>
    <lineage>
        <taxon>Bacteria</taxon>
        <taxon>Bacillati</taxon>
        <taxon>Actinomycetota</taxon>
        <taxon>Actinomycetes</taxon>
        <taxon>Micrococcales</taxon>
        <taxon>Brevibacteriaceae</taxon>
        <taxon>Brevibacterium</taxon>
    </lineage>
</organism>
<dbReference type="InterPro" id="IPR002543">
    <property type="entry name" value="FtsK_dom"/>
</dbReference>
<dbReference type="CDD" id="cd00060">
    <property type="entry name" value="FHA"/>
    <property type="match status" value="1"/>
</dbReference>
<evidence type="ECO:0000313" key="7">
    <source>
        <dbReference type="EMBL" id="GAA4282842.1"/>
    </source>
</evidence>
<dbReference type="SMART" id="SM00382">
    <property type="entry name" value="AAA"/>
    <property type="match status" value="2"/>
</dbReference>
<feature type="region of interest" description="Disordered" evidence="4">
    <location>
        <begin position="99"/>
        <end position="126"/>
    </location>
</feature>
<dbReference type="PROSITE" id="PS50901">
    <property type="entry name" value="FTSK"/>
    <property type="match status" value="1"/>
</dbReference>
<evidence type="ECO:0000256" key="4">
    <source>
        <dbReference type="SAM" id="MobiDB-lite"/>
    </source>
</evidence>
<dbReference type="InterPro" id="IPR050206">
    <property type="entry name" value="FtsK/SpoIIIE/SftA"/>
</dbReference>
<dbReference type="RefSeq" id="WP_236865014.1">
    <property type="nucleotide sequence ID" value="NZ_BAABAZ010000004.1"/>
</dbReference>
<evidence type="ECO:0000256" key="1">
    <source>
        <dbReference type="ARBA" id="ARBA00022741"/>
    </source>
</evidence>
<evidence type="ECO:0000256" key="3">
    <source>
        <dbReference type="PROSITE-ProRule" id="PRU00289"/>
    </source>
</evidence>
<sequence length="1284" mass="137422">MPSLLVLLTSTFGVQAYAVEGPGQRSAREVLDRFSDATGAEFDVGNRNPPDRESTDAPPVSPFVAVGASAAELQLDDSWLDWCSRAAAAIAVASKSGSQKIRPPGMRAAGSGGTVEITTGPDSGFAFDLPPGDWTLGRSAAADLPLADPYVSRHPLVMSNSPGGLTACWGPGKTVTIPVDGHTPSTMTIGSTRLSIIPVDAPTIIGAREFEWPIPPTVEPPRPPSWVYYVLPLVFGVVLVLLTGMWWFLLFTLSGPLSAGLNWLLEKRRFAEESRTSYRAYRSTLRDFRAEVDRSASECLDRARALPLTSEALVLGCGTAVAPISVHGRPAVQQPDLGRVSARARLQAADIDRLIERHHIAGDAFEDRIHPYLPDCPILFNPHEVDLDVSGPAPVVADVVRSVIASASAVGMPVQYEEEPSAIHHPELLAADIRVRAVAAPTASAVSRSQGPSTLRIAVTEHGGLTRAEIRSPDDVSAHSSRQRWRIECTADSSVGHLTVLDPVRPARVPLPVSGPIELRRLRSQRFLDLNQRWRGPSNEDLPPRSLSDLLGARLPGDSEQHGTDRGTAGAPLGTGPAGPLLIDLVRDGPHALVAGTTGSGKSVLLQTWVASLAAAMSPADLRFVLIDFKGGAAFTPFAELVHVDSIVSNLEPSAAMRALRSLQAEILRREELFADAGTASIEEFNSSHSPPLPRVVVIIDEFQALIQDNPSGTETVESLTALGRSLGIHLILATQRPAGIVTSRMKANINLRIALRVRDAPDSWEVIESDAAAALDPAAPGMAYVSRGASPVLFRVAVPDFADPATDGRLDQVSWTRLHDGTRGTAVLRQHSEPAGLPRLTVPELVRRSQAWKADSPDHATSRVVLPPLPDRLSQTQPGALGLLDFPDENRNQLWLYDPHRDGSVILTGGRGRGTSTAVRSLASAVLEAGHLVAHMGVERLRSAHPNLVSSAHSDLWAIEYLLGTLENQPSSGPPITVCIDDYEVLRNSFEGSRRLIRLEKLLTGGHGHRQLQFVVAAERRVLHSPIGPHARTRIVFPPSDAHECVHFGMSARRFEGDWPSGRAVAVGPVTASTGSEGADVQLVHLPGETEGEDGNRVAPMSFRPAAHPRDSPWPVRNRSDSDANHTAATGHGEEVVLGFGPLGEPVTWHPNRDGPVLSIRGSESTVRRTLGKLADSRTRGGGQDPSQALTVIPEAHLADPDHLDRAMHGRACILGYPLHHTPGYSSPLHRAPSLGPTLVIGARTEGELADIGLRDLPVVPGPLTRGWFVTSQRAIPVDVGDL</sequence>
<reference evidence="8" key="1">
    <citation type="journal article" date="2019" name="Int. J. Syst. Evol. Microbiol.">
        <title>The Global Catalogue of Microorganisms (GCM) 10K type strain sequencing project: providing services to taxonomists for standard genome sequencing and annotation.</title>
        <authorList>
            <consortium name="The Broad Institute Genomics Platform"/>
            <consortium name="The Broad Institute Genome Sequencing Center for Infectious Disease"/>
            <person name="Wu L."/>
            <person name="Ma J."/>
        </authorList>
    </citation>
    <scope>NUCLEOTIDE SEQUENCE [LARGE SCALE GENOMIC DNA]</scope>
    <source>
        <strain evidence="8">JCM 17458</strain>
    </source>
</reference>
<dbReference type="PANTHER" id="PTHR22683">
    <property type="entry name" value="SPORULATION PROTEIN RELATED"/>
    <property type="match status" value="1"/>
</dbReference>
<keyword evidence="5" id="KW-0812">Transmembrane</keyword>
<keyword evidence="5" id="KW-0472">Membrane</keyword>
<feature type="domain" description="FtsK" evidence="6">
    <location>
        <begin position="578"/>
        <end position="765"/>
    </location>
</feature>
<dbReference type="InterPro" id="IPR027417">
    <property type="entry name" value="P-loop_NTPase"/>
</dbReference>
<dbReference type="Pfam" id="PF01580">
    <property type="entry name" value="FtsK_SpoIIIE"/>
    <property type="match status" value="1"/>
</dbReference>
<keyword evidence="8" id="KW-1185">Reference proteome</keyword>
<dbReference type="SUPFAM" id="SSF52540">
    <property type="entry name" value="P-loop containing nucleoside triphosphate hydrolases"/>
    <property type="match status" value="1"/>
</dbReference>
<dbReference type="Gene3D" id="2.60.200.20">
    <property type="match status" value="1"/>
</dbReference>
<feature type="binding site" evidence="3">
    <location>
        <begin position="596"/>
        <end position="603"/>
    </location>
    <ligand>
        <name>ATP</name>
        <dbReference type="ChEBI" id="CHEBI:30616"/>
    </ligand>
</feature>
<dbReference type="EMBL" id="BAABAZ010000004">
    <property type="protein sequence ID" value="GAA4282842.1"/>
    <property type="molecule type" value="Genomic_DNA"/>
</dbReference>
<dbReference type="InterPro" id="IPR008984">
    <property type="entry name" value="SMAD_FHA_dom_sf"/>
</dbReference>
<feature type="region of interest" description="Disordered" evidence="4">
    <location>
        <begin position="38"/>
        <end position="60"/>
    </location>
</feature>
<name>A0ABP8EFT6_9MICO</name>
<evidence type="ECO:0000256" key="5">
    <source>
        <dbReference type="SAM" id="Phobius"/>
    </source>
</evidence>
<feature type="region of interest" description="Disordered" evidence="4">
    <location>
        <begin position="534"/>
        <end position="574"/>
    </location>
</feature>
<dbReference type="Proteomes" id="UP001501586">
    <property type="component" value="Unassembled WGS sequence"/>
</dbReference>
<gene>
    <name evidence="7" type="ORF">GCM10022261_03730</name>
</gene>
<protein>
    <recommendedName>
        <fullName evidence="6">FtsK domain-containing protein</fullName>
    </recommendedName>
</protein>
<feature type="transmembrane region" description="Helical" evidence="5">
    <location>
        <begin position="226"/>
        <end position="249"/>
    </location>
</feature>
<accession>A0ABP8EFT6</accession>
<dbReference type="PANTHER" id="PTHR22683:SF1">
    <property type="entry name" value="TYPE VII SECRETION SYSTEM PROTEIN ESSC"/>
    <property type="match status" value="1"/>
</dbReference>
<dbReference type="InterPro" id="IPR003593">
    <property type="entry name" value="AAA+_ATPase"/>
</dbReference>
<evidence type="ECO:0000313" key="8">
    <source>
        <dbReference type="Proteomes" id="UP001501586"/>
    </source>
</evidence>
<evidence type="ECO:0000259" key="6">
    <source>
        <dbReference type="PROSITE" id="PS50901"/>
    </source>
</evidence>
<feature type="region of interest" description="Disordered" evidence="4">
    <location>
        <begin position="1089"/>
        <end position="1132"/>
    </location>
</feature>